<proteinExistence type="predicted"/>
<reference evidence="1" key="1">
    <citation type="submission" date="2018-11" db="EMBL/GenBank/DDBJ databases">
        <authorList>
            <consortium name="Pathogen Informatics"/>
        </authorList>
    </citation>
    <scope>NUCLEOTIDE SEQUENCE</scope>
</reference>
<protein>
    <submittedName>
        <fullName evidence="1">Uncharacterized protein</fullName>
    </submittedName>
</protein>
<comment type="caution">
    <text evidence="1">The sequence shown here is derived from an EMBL/GenBank/DDBJ whole genome shotgun (WGS) entry which is preliminary data.</text>
</comment>
<sequence length="80" mass="8645">MSVRGFKSFPSLPFPDTPCLARACAALVVCFVAALSPTWMQSGGPVLIPFFVDRLLQRGQKDAHLSLRLSGFLSEAFVSS</sequence>
<dbReference type="EMBL" id="CAAALY010258368">
    <property type="protein sequence ID" value="VEL38603.1"/>
    <property type="molecule type" value="Genomic_DNA"/>
</dbReference>
<keyword evidence="2" id="KW-1185">Reference proteome</keyword>
<gene>
    <name evidence="1" type="ORF">PXEA_LOCUS32043</name>
</gene>
<organism evidence="1 2">
    <name type="scientific">Protopolystoma xenopodis</name>
    <dbReference type="NCBI Taxonomy" id="117903"/>
    <lineage>
        <taxon>Eukaryota</taxon>
        <taxon>Metazoa</taxon>
        <taxon>Spiralia</taxon>
        <taxon>Lophotrochozoa</taxon>
        <taxon>Platyhelminthes</taxon>
        <taxon>Monogenea</taxon>
        <taxon>Polyopisthocotylea</taxon>
        <taxon>Polystomatidea</taxon>
        <taxon>Polystomatidae</taxon>
        <taxon>Protopolystoma</taxon>
    </lineage>
</organism>
<name>A0A3S5CPX8_9PLAT</name>
<evidence type="ECO:0000313" key="1">
    <source>
        <dbReference type="EMBL" id="VEL38603.1"/>
    </source>
</evidence>
<dbReference type="AlphaFoldDB" id="A0A3S5CPX8"/>
<evidence type="ECO:0000313" key="2">
    <source>
        <dbReference type="Proteomes" id="UP000784294"/>
    </source>
</evidence>
<accession>A0A3S5CPX8</accession>
<dbReference type="Proteomes" id="UP000784294">
    <property type="component" value="Unassembled WGS sequence"/>
</dbReference>